<evidence type="ECO:0000259" key="5">
    <source>
        <dbReference type="Pfam" id="PF00266"/>
    </source>
</evidence>
<evidence type="ECO:0000256" key="2">
    <source>
        <dbReference type="ARBA" id="ARBA00022898"/>
    </source>
</evidence>
<dbReference type="AlphaFoldDB" id="A0A5R8ZYT7"/>
<dbReference type="GO" id="GO:0008483">
    <property type="term" value="F:transaminase activity"/>
    <property type="evidence" value="ECO:0007669"/>
    <property type="project" value="UniProtKB-KW"/>
</dbReference>
<dbReference type="InterPro" id="IPR000192">
    <property type="entry name" value="Aminotrans_V_dom"/>
</dbReference>
<dbReference type="InterPro" id="IPR015421">
    <property type="entry name" value="PyrdxlP-dep_Trfase_major"/>
</dbReference>
<dbReference type="EMBL" id="VASG01000006">
    <property type="protein sequence ID" value="TLP71588.1"/>
    <property type="molecule type" value="Genomic_DNA"/>
</dbReference>
<evidence type="ECO:0000256" key="4">
    <source>
        <dbReference type="RuleBase" id="RU004504"/>
    </source>
</evidence>
<feature type="domain" description="Aminotransferase class V" evidence="5">
    <location>
        <begin position="25"/>
        <end position="388"/>
    </location>
</feature>
<comment type="cofactor">
    <cofactor evidence="1 4">
        <name>pyridoxal 5'-phosphate</name>
        <dbReference type="ChEBI" id="CHEBI:597326"/>
    </cofactor>
</comment>
<keyword evidence="2" id="KW-0663">Pyridoxal phosphate</keyword>
<dbReference type="PANTHER" id="PTHR43586:SF24">
    <property type="entry name" value="BLR4730 PROTEIN"/>
    <property type="match status" value="1"/>
</dbReference>
<keyword evidence="6" id="KW-0032">Aminotransferase</keyword>
<reference evidence="7" key="2">
    <citation type="submission" date="2019-06" db="EMBL/GenBank/DDBJ databases">
        <title>AzeR, a transcriptional regulator that responds to azelaic acid in Pseudomonas nitroreducens.</title>
        <authorList>
            <person name="Bez C."/>
            <person name="Javvadi S.G."/>
            <person name="Bertani I."/>
            <person name="Devescovi G."/>
            <person name="Studholme D.J."/>
            <person name="Geller A."/>
            <person name="Levy A."/>
            <person name="Venturi V."/>
        </authorList>
    </citation>
    <scope>NUCLEOTIDE SEQUENCE [LARGE SCALE GENOMIC DNA]</scope>
    <source>
        <strain evidence="7">DSM 9128</strain>
    </source>
</reference>
<dbReference type="InterPro" id="IPR015424">
    <property type="entry name" value="PyrdxlP-dep_Trfase"/>
</dbReference>
<accession>A0A5R8ZYT7</accession>
<dbReference type="Pfam" id="PF00266">
    <property type="entry name" value="Aminotran_5"/>
    <property type="match status" value="1"/>
</dbReference>
<dbReference type="PANTHER" id="PTHR43586">
    <property type="entry name" value="CYSTEINE DESULFURASE"/>
    <property type="match status" value="1"/>
</dbReference>
<evidence type="ECO:0000256" key="1">
    <source>
        <dbReference type="ARBA" id="ARBA00001933"/>
    </source>
</evidence>
<dbReference type="SUPFAM" id="SSF53383">
    <property type="entry name" value="PLP-dependent transferases"/>
    <property type="match status" value="1"/>
</dbReference>
<proteinExistence type="inferred from homology"/>
<sequence>MTPTTTGPLDLQALRNDTPGCATTYLNNGAAGLMPLPVQQAVQAHLAREANLGAYRAAEEVHERLLAGYGRAAELIGAQADEIAFVESGSRAWQLALEAIELKPGDVILTTPSIWGGNYAALVGHARRHGAHIRCVPCHADGSLNPDLLREMIDQRVRLIELCWAPSGNGVLHPAAKVGAIARNAGIPYLIDASQALGQVPLDVRELGCDLLAASGRKWLRAPRGTGLLYANRGFLENHRPVMVDYFSAPIIEGCLQPRRDARRFENAEHSVAVRLGLCAALDYTHQCGVPRLQARIRHLAQTLRHALEEMGPDVRVHDHGLELTGIVTFTLAGHATREVHAHLRRHSIETALNLPGYMPLAPQAQAVGEVIRVTPHAYNDEQDLARLLEALIRLDD</sequence>
<reference evidence="6 7" key="1">
    <citation type="submission" date="2019-05" db="EMBL/GenBank/DDBJ databases">
        <authorList>
            <person name="Moore K."/>
            <person name="O'Neill P."/>
            <person name="Farbos A."/>
            <person name="Studholme D.J."/>
        </authorList>
    </citation>
    <scope>NUCLEOTIDE SEQUENCE [LARGE SCALE GENOMIC DNA]</scope>
    <source>
        <strain evidence="6 7">DSM 9128</strain>
    </source>
</reference>
<dbReference type="InterPro" id="IPR020578">
    <property type="entry name" value="Aminotrans_V_PyrdxlP_BS"/>
</dbReference>
<dbReference type="Proteomes" id="UP000307510">
    <property type="component" value="Unassembled WGS sequence"/>
</dbReference>
<comment type="similarity">
    <text evidence="3">Belongs to the class-V pyridoxal-phosphate-dependent aminotransferase family.</text>
</comment>
<name>A0A5R8ZYT7_PSENT</name>
<dbReference type="InterPro" id="IPR015422">
    <property type="entry name" value="PyrdxlP-dep_Trfase_small"/>
</dbReference>
<evidence type="ECO:0000313" key="7">
    <source>
        <dbReference type="Proteomes" id="UP000307510"/>
    </source>
</evidence>
<comment type="caution">
    <text evidence="6">The sequence shown here is derived from an EMBL/GenBank/DDBJ whole genome shotgun (WGS) entry which is preliminary data.</text>
</comment>
<evidence type="ECO:0000313" key="6">
    <source>
        <dbReference type="EMBL" id="TLP71588.1"/>
    </source>
</evidence>
<keyword evidence="6" id="KW-0808">Transferase</keyword>
<dbReference type="RefSeq" id="WP_138215766.1">
    <property type="nucleotide sequence ID" value="NZ_VASG01000006.1"/>
</dbReference>
<dbReference type="PROSITE" id="PS00595">
    <property type="entry name" value="AA_TRANSFER_CLASS_5"/>
    <property type="match status" value="1"/>
</dbReference>
<evidence type="ECO:0000256" key="3">
    <source>
        <dbReference type="RuleBase" id="RU004075"/>
    </source>
</evidence>
<protein>
    <submittedName>
        <fullName evidence="6">Aminotransferase class V-fold PLP-dependent enzyme</fullName>
    </submittedName>
</protein>
<dbReference type="Gene3D" id="3.90.1150.10">
    <property type="entry name" value="Aspartate Aminotransferase, domain 1"/>
    <property type="match status" value="1"/>
</dbReference>
<organism evidence="6 7">
    <name type="scientific">Pseudomonas nitroreducens</name>
    <dbReference type="NCBI Taxonomy" id="46680"/>
    <lineage>
        <taxon>Bacteria</taxon>
        <taxon>Pseudomonadati</taxon>
        <taxon>Pseudomonadota</taxon>
        <taxon>Gammaproteobacteria</taxon>
        <taxon>Pseudomonadales</taxon>
        <taxon>Pseudomonadaceae</taxon>
        <taxon>Pseudomonas</taxon>
    </lineage>
</organism>
<gene>
    <name evidence="6" type="ORF">FEA48_22475</name>
</gene>
<dbReference type="Gene3D" id="3.40.640.10">
    <property type="entry name" value="Type I PLP-dependent aspartate aminotransferase-like (Major domain)"/>
    <property type="match status" value="1"/>
</dbReference>